<proteinExistence type="predicted"/>
<sequence length="4374" mass="469506">MCVKISCPPDSYLTSDQFCSCIPNACQPVVCPPGTNLITNSSETGPGNCCPESICEKPLPLCPTYMIANSQGRCVCAPELCPPPPSDCSDGHLHVISSKLGCCPSYQCIEYERCPDDSFYKNGVCTCYPCPPPCSAEGMPGSCCKDCLDSTLPEKSPDGPNACPEPECDLGLELVVIQESHPLNCPLFACIQHCPPDRCECVNCPPEVCPPGTELVITKSAGSTPGLCCNVITCEVRFSICPMNTKPSEDGCVCDLDSCSTNNICPLGTVLVITKPPTLILSDCCPEFACISMILECPSDSYRSENECVCYPCKFCSDGRFGEILKPASNQPGSCCPVIDCGTDIATICDSKCDTPVCRHGKQLGLVRKATGTFPDCCDEFACFTPQCPPGSAMAPNGQCVCLMQCQNTTCPPGMVSKVVTKATMEPGYCCDLTICTAPTTIRCPRNTVEIDNECICYFGSCHIPLCPANYSAIVSRYATGVMGDCCDQHICVPNPSCPPDMAVIDGKCECLPCKDPFCPHGLEPVLLPEDKEKCCQPFECNKVSCPPGMLLSPDLTTCMCDTQICPVPSCLDSQVLKTVHNSDECCPSYLCVELTCHADSILIDGNCVCAPEYCQTPDCPSGKLEILQWATHQPGSCCDIFTCHGSALKPTQQPAKCPPFTRPSSNGICECDCDLCPFPPMCPPGYAPAIIKHPLMTPGSCCVEYACMPVLPDCPRDSYIQNKICQCFPCNDSPQTCSDGTSLILLKKGDGRPGSCCDVYACKEHPSCTLGGVVSADLGLKCVCQKSLCPLPSCDPTSAVRIVHKASGTYPDCCNTYACFISDCPPDSIMVDGECVCAVSNRVQPCLPGLVPVVTRRGIGKPGNCGTEVVCEQPKSLDAPCPPFSIKLPDGNCVCKKDLCPDSVCPTGFSRVVLSEAKNILGLCCPEYTCIKIITCPPDSYALGDTCVCQPCPKPTCNDGSSPIIDSPGQKTPNMCCDTYHCAAATSTVCPLGSTISPDGKTCLCNASPPLSYCEPGFTFVTVQYATNIYPDCYDEVACIKLECPSDSILIDDECRCRTCEVPTCAPGSYAELVSPGFDVPGQCCGTYECNLSASVVQCPPYMIQLSDGSCHCSPKSCPMISCPSGLSTAVLSTSSCCPEFICQQSIVCPDDSYVEDNACNCLPCPVKTCQDGSSLIPIRSGNNVPGSCCDEFICAGVQTCETGFVMDVTGRCICNKHQCFIPTCSGNSTAVISRYAKENECCDKIACIEFTCPTDSFLVGSKCVCLPCQKPLCPFGTEFFNFKQRKGVPGECCDQWICKEIIPPLTSTICGKFEILVNDKCECSMDLCSAPACPPNTTTILLESDSCCPEYTCGFAFAMDCPPDSYLLDKECECYPCLEPKCPGVLEVKSHGDNRPGSCCSVYDCKEKLICPAGSIFSEAANACICDSTTCDQPKCSFGQIAILGMPSGQYPECCPKYVCMEVECPPDSLMGAYGCFCIPNYCPQNFCPQNSREILVKRASGQPGDCCDSYECQEFVIRTGCPSDSKRSPSGCVCNECTVPECTHGAVPIVMLNGTGVPGNCCPQYACFKATCPEDSYASHDECHCLPCREQVCPSGTPKTISSGDGTPGACCPVVECDESHPCPSGTKYDGSNCVCDYELCTSPQCPPGTQMLVINQTIDQINCCPDYACSCPPGQELVGGVCECSICKDQLCPSGTQKIIVRYATGVNGDCCNEIMCQEHQTIICPIDSDRTSSGCVCSGSCTETTCPANMTRIVVVEATNVPGNCCPQHSCVKPISCAVDSYWNTSGCVCLPCSEQLCEGKEEIILRGNGQPGTCCDHKICNRTEKKSNCPYKSKMGPNGTCICDTDSCSMPVCGEGYSMVLVEESLAYPDCCPEYACIATCPPDSWQSDGACQCIECSYLSCPDSTYAVVETRGMGIPGKCCDTIVCKTGQIRCPPYTEFVNGYCQCSLDLCESPPACPTDHTLIIVRMPNNFIGDCCPEYACYPHLEPCPGDSYNMNGQCICYACPTVESMLCPNGMVPTAAQNGNQQPGSCCDEYVCGSFCPRGSIYQNVTDQCICDTKLCPVPPCNASTTMAVVQDASGVYPDCCDEYACLTLDCPADSIIENQECVCANVCQPEQCSPGMELVIMQEGKNIPGECCEITSCQEVKPDSVKPCPPNSIRLSNGSCGCIPDLCPPSPKCLEGTQLTILYQSQNECCPDVICSVIHECPPDSYLISGRCECLPCIQYECPPNTNIVVHRSETNSPGQCCDDYECIADQSGQAVECLRGAVLNKAGKSCVCDESSCEVPSCPNDMEIIIVAYSDKVYPECCNVFGCIHVQCPPDSELIDGICKCKRKCDIPSCPPGTVLVKESMAHGTPGKCCDNWSCDQKKSLNLVCPPNMKLIDNNCTCDKSTCSSPRCPPGTTPMAYIEQSGSPADCCPEWTCYQEIISCPPDSYLQNDECVCQPCMPPPACDNKIVSESKGEPGSCCSVYECMNVENTCNSCPDIACDAGLELRLLSTPSGVYPDCCPRHACILNECPRDSFMARNGQCVCIPAYCASITCPQGTTRVIIKRAKGEPGACCDEILCLEADSTKEPTDKNESPTCPPFMKWAPEQTCVCAQELCPPKPMCPPGTISIIYKHPSKISGDCCPQYTCISALPDCPGDSYFLNGTCACYPCPSPPPCPQGQKVVESGDGRPGSCCSEYQCEETHAECTCPYGQTAGPDCTCVCSKKRCNRPVCEQGSVPRVIISATMVVPDCCDVIACVEFNCPPDSLLNAEGECVCMENYCSSFSCPDGSERIILSPAKNIPGQCCDAIVCDVTVALCPLGTTLTSYGVCECLIEVCPLPPDCPHGSSLFLLDGDVCCPQYGCYDTPTICPPDSYNVNDRCECLPCRSHDCQGKLVTLQRGNGMPGTCCPKTVCEEENAICPLGTRVTKDGQCKCETSQCTKPSCDSDFMLVVIRKATQDVPDCCDTFACFEAECPIDSIATSSGECMCLPNACHPPPCWPGSRLVKILRGFGIPGKCCDKWMCEQAQDQNVIACPPFHVYQDGLCTCEESYCPPKPICPEGFTAMAHQAFSCCPEYFCFPLLTDCPGDSYYDVDGTCKCYPCNQSSCPEGFETVLSMLGNKYPGSCCDVHTCQLFMPDYDCGPCGVMQTDGQCACSEGCCAASPPCPDGVLVISKTSTGLYPDCCDKYACIRKVCPANSILDEKGNCICQTCPEPKCPSGTVQIDVAPTGEPGNCCGTWSCKTGIEKSCPEPPSCSMDYQLVHVDTKSGCKIFECKRVECPSDSVNVNGMCYCDVSRCPSKYCGIYEIMISVRKSTNSPGDCCDQVMCLANYCPPYHVYDAELESCVCAPSLCPPTPQCGNRRLLVDVSIETERIWKIEGCCFNYACGVSLACPFDSQPNAQNTGCVCDYRNCVVPTCLEGETLLEVLPLSSTPGFCCPAYLCKVIIECPWDSKMVNGPDSELYCECDPLRCPPQSCPHHAILYVTSRSVGTPGSCCSNSECETVPCPPYTTQDEFGNCICKCELCPPPSCSIGFSIVIISECGTPPFCCPQFECIKQEVSCQFGEIWVDNECQCKPETCQLPKCCTILLPLLPGQCCHPCICLESEPQCPPDSYFDSLTLTCACLPCQKISCSSSAVVTKPGTSKPGSCCPQYTCSYQKLCPPGSVLDGTDCICNPDSCPHPLITSSYKMIVSHVSSGKFPDCCDEVLVIPDLDCPSDAIMYHNGACYCPECPDPSCPPGSTPYIVRRAAGVPGQCCEVYQCKVITQVCPDYAFENNGACECRADRCYRPSCSPGFMLVETNSSTNVYPDCCPTYECTIIPICPCDSRLNRLTGKCICDPTLCPVIQCPNNETRVIVREASGSPGDCCNSYLCMRTVVCPADSRIEGDECVCDKKRCREPTCDANFTLVELRVGKDTPGACCSHYECRLIQCPYGTRYDQISESCVCDRERCVVPECHDGSVLIKQKEATLIDNDCCDSYVCQWVLVKCPPDSKRHPLTGHCECSYPSCPPVKCSDSFQPVITREPQNIPGQCCPSFECRQTVICPIDSKPNINGICVCSKNCSASIFQCKEGMSPVLKEPKTGMPGQCCDVYSCSNKCPVDSMVDESGECVCDMASCSDPICPDGMVSFVVALSSGVPGECCNKHQCHFQCPRDSRYNESLGSCSCHLRSCSEAKCPDSLELKIISQPTGKPGRCCVEFECIAPCPDDSVWDARSKSCVCAPCKKFNCPQGQHAAISWAGSNTPGECCPKYNCTTSITIQCSEFAVVNENNACTCVPSLCPKKSCDDAGSRLIEQDSFIDANNCCPLLACEPISCPPDSVLSEEGECLCDFAKCKSPGCPTPFLRGDRVLPVPGSCCLKYSCNNSTLVDQEMED</sequence>
<dbReference type="InterPro" id="IPR001190">
    <property type="entry name" value="SRCR"/>
</dbReference>
<keyword evidence="1" id="KW-1015">Disulfide bond</keyword>
<dbReference type="Proteomes" id="UP001307889">
    <property type="component" value="Chromosome 14"/>
</dbReference>
<organism evidence="3 4">
    <name type="scientific">Nesidiocoris tenuis</name>
    <dbReference type="NCBI Taxonomy" id="355587"/>
    <lineage>
        <taxon>Eukaryota</taxon>
        <taxon>Metazoa</taxon>
        <taxon>Ecdysozoa</taxon>
        <taxon>Arthropoda</taxon>
        <taxon>Hexapoda</taxon>
        <taxon>Insecta</taxon>
        <taxon>Pterygota</taxon>
        <taxon>Neoptera</taxon>
        <taxon>Paraneoptera</taxon>
        <taxon>Hemiptera</taxon>
        <taxon>Heteroptera</taxon>
        <taxon>Panheteroptera</taxon>
        <taxon>Cimicomorpha</taxon>
        <taxon>Miridae</taxon>
        <taxon>Dicyphina</taxon>
        <taxon>Nesidiocoris</taxon>
    </lineage>
</organism>
<evidence type="ECO:0000256" key="1">
    <source>
        <dbReference type="PROSITE-ProRule" id="PRU00196"/>
    </source>
</evidence>
<evidence type="ECO:0000259" key="2">
    <source>
        <dbReference type="PROSITE" id="PS50287"/>
    </source>
</evidence>
<evidence type="ECO:0000313" key="3">
    <source>
        <dbReference type="EMBL" id="BET02525.1"/>
    </source>
</evidence>
<feature type="disulfide bond" evidence="1">
    <location>
        <begin position="1877"/>
        <end position="1887"/>
    </location>
</feature>
<feature type="domain" description="SRCR" evidence="2">
    <location>
        <begin position="1794"/>
        <end position="1909"/>
    </location>
</feature>
<evidence type="ECO:0000313" key="4">
    <source>
        <dbReference type="Proteomes" id="UP001307889"/>
    </source>
</evidence>
<dbReference type="EMBL" id="AP028922">
    <property type="protein sequence ID" value="BET02525.1"/>
    <property type="molecule type" value="Genomic_DNA"/>
</dbReference>
<reference evidence="3 4" key="1">
    <citation type="submission" date="2023-09" db="EMBL/GenBank/DDBJ databases">
        <title>Nesidiocoris tenuis whole genome shotgun sequence.</title>
        <authorList>
            <person name="Shibata T."/>
            <person name="Shimoda M."/>
            <person name="Kobayashi T."/>
            <person name="Uehara T."/>
        </authorList>
    </citation>
    <scope>NUCLEOTIDE SEQUENCE [LARGE SCALE GENOMIC DNA]</scope>
    <source>
        <strain evidence="3 4">Japan</strain>
    </source>
</reference>
<protein>
    <submittedName>
        <fullName evidence="3">VWC</fullName>
    </submittedName>
</protein>
<keyword evidence="4" id="KW-1185">Reference proteome</keyword>
<name>A0ABN7BFT8_9HEMI</name>
<accession>A0ABN7BFT8</accession>
<comment type="caution">
    <text evidence="1">Lacks conserved residue(s) required for the propagation of feature annotation.</text>
</comment>
<gene>
    <name evidence="3" type="ORF">NTJ_15343</name>
</gene>
<dbReference type="PROSITE" id="PS50287">
    <property type="entry name" value="SRCR_2"/>
    <property type="match status" value="1"/>
</dbReference>